<dbReference type="GO" id="GO:0046854">
    <property type="term" value="P:phosphatidylinositol phosphate biosynthetic process"/>
    <property type="evidence" value="ECO:0007669"/>
    <property type="project" value="TreeGrafter"/>
</dbReference>
<dbReference type="PANTHER" id="PTHR45748">
    <property type="entry name" value="1-PHOSPHATIDYLINOSITOL 3-PHOSPHATE 5-KINASE-RELATED"/>
    <property type="match status" value="1"/>
</dbReference>
<dbReference type="GO" id="GO:0000285">
    <property type="term" value="F:1-phosphatidylinositol-3-phosphate 5-kinase activity"/>
    <property type="evidence" value="ECO:0007669"/>
    <property type="project" value="TreeGrafter"/>
</dbReference>
<keyword evidence="2" id="KW-1185">Reference proteome</keyword>
<dbReference type="SUPFAM" id="SSF56104">
    <property type="entry name" value="SAICAR synthase-like"/>
    <property type="match status" value="1"/>
</dbReference>
<accession>A0AAD4SMZ2</accession>
<organism evidence="1 2">
    <name type="scientific">Papaver atlanticum</name>
    <dbReference type="NCBI Taxonomy" id="357466"/>
    <lineage>
        <taxon>Eukaryota</taxon>
        <taxon>Viridiplantae</taxon>
        <taxon>Streptophyta</taxon>
        <taxon>Embryophyta</taxon>
        <taxon>Tracheophyta</taxon>
        <taxon>Spermatophyta</taxon>
        <taxon>Magnoliopsida</taxon>
        <taxon>Ranunculales</taxon>
        <taxon>Papaveraceae</taxon>
        <taxon>Papaveroideae</taxon>
        <taxon>Papaver</taxon>
    </lineage>
</organism>
<dbReference type="EMBL" id="JAJJMB010009601">
    <property type="protein sequence ID" value="KAI3912893.1"/>
    <property type="molecule type" value="Genomic_DNA"/>
</dbReference>
<reference evidence="1" key="1">
    <citation type="submission" date="2022-04" db="EMBL/GenBank/DDBJ databases">
        <title>A functionally conserved STORR gene fusion in Papaver species that diverged 16.8 million years ago.</title>
        <authorList>
            <person name="Catania T."/>
        </authorList>
    </citation>
    <scope>NUCLEOTIDE SEQUENCE</scope>
    <source>
        <strain evidence="1">S-188037</strain>
    </source>
</reference>
<protein>
    <submittedName>
        <fullName evidence="1">Uncharacterized protein</fullName>
    </submittedName>
</protein>
<evidence type="ECO:0000313" key="1">
    <source>
        <dbReference type="EMBL" id="KAI3912893.1"/>
    </source>
</evidence>
<comment type="caution">
    <text evidence="1">The sequence shown here is derived from an EMBL/GenBank/DDBJ whole genome shotgun (WGS) entry which is preliminary data.</text>
</comment>
<dbReference type="AlphaFoldDB" id="A0AAD4SMZ2"/>
<gene>
    <name evidence="1" type="ORF">MKW98_012835</name>
</gene>
<dbReference type="GO" id="GO:0010008">
    <property type="term" value="C:endosome membrane"/>
    <property type="evidence" value="ECO:0007669"/>
    <property type="project" value="TreeGrafter"/>
</dbReference>
<name>A0AAD4SMZ2_9MAGN</name>
<dbReference type="PANTHER" id="PTHR45748:SF7">
    <property type="entry name" value="1-PHOSPHATIDYLINOSITOL 3-PHOSPHATE 5-KINASE-RELATED"/>
    <property type="match status" value="1"/>
</dbReference>
<proteinExistence type="predicted"/>
<dbReference type="Proteomes" id="UP001202328">
    <property type="component" value="Unassembled WGS sequence"/>
</dbReference>
<evidence type="ECO:0000313" key="2">
    <source>
        <dbReference type="Proteomes" id="UP001202328"/>
    </source>
</evidence>
<sequence>MATQRLLLFNLSREFLAGRIEIGRDTCVLLITGVPQVILLKGANGDEKEDIFSGGVFSRTSIQERLTWKILFEDLGMADVTESQHPVLSVKVADNSRQSDGNTGWIGMPFLNLYRSYNKSFSDNNTSKVASKHLKGGKEPKMDVLVMENLLFKRNVTRLYDLKGSSRSRFFLEPKQRDCFRELSGMILPFLHRMIPLPFVSSRFMLGMTRNLRPRVSCIRLRH</sequence>